<dbReference type="RefSeq" id="XP_007913727.1">
    <property type="nucleotide sequence ID" value="XM_007915536.1"/>
</dbReference>
<dbReference type="InterPro" id="IPR051168">
    <property type="entry name" value="AASS"/>
</dbReference>
<evidence type="ECO:0000256" key="5">
    <source>
        <dbReference type="ARBA" id="ARBA00038048"/>
    </source>
</evidence>
<evidence type="ECO:0000313" key="14">
    <source>
        <dbReference type="Proteomes" id="UP000014074"/>
    </source>
</evidence>
<keyword evidence="3" id="KW-0560">Oxidoreductase</keyword>
<proteinExistence type="inferred from homology"/>
<dbReference type="GeneID" id="19323418"/>
<dbReference type="EC" id="1.5.1.10" evidence="8"/>
<dbReference type="HOGENOM" id="CLU_016207_3_1_1"/>
<dbReference type="GO" id="GO:0019878">
    <property type="term" value="P:lysine biosynthetic process via aminoadipic acid"/>
    <property type="evidence" value="ECO:0007669"/>
    <property type="project" value="TreeGrafter"/>
</dbReference>
<feature type="domain" description="Saccharopine dehydrogenase NADP binding" evidence="11">
    <location>
        <begin position="7"/>
        <end position="121"/>
    </location>
</feature>
<dbReference type="Pfam" id="PF16653">
    <property type="entry name" value="Sacchrp_dh_C"/>
    <property type="match status" value="1"/>
</dbReference>
<dbReference type="AlphaFoldDB" id="R8BPY4"/>
<dbReference type="EMBL" id="KB932993">
    <property type="protein sequence ID" value="EOO01411.1"/>
    <property type="molecule type" value="Genomic_DNA"/>
</dbReference>
<evidence type="ECO:0000256" key="6">
    <source>
        <dbReference type="ARBA" id="ARBA00051869"/>
    </source>
</evidence>
<gene>
    <name evidence="13" type="ORF">UCRPA7_3100</name>
</gene>
<dbReference type="SUPFAM" id="SSF55347">
    <property type="entry name" value="Glyceraldehyde-3-phosphate dehydrogenase-like, C-terminal domain"/>
    <property type="match status" value="1"/>
</dbReference>
<evidence type="ECO:0000256" key="3">
    <source>
        <dbReference type="ARBA" id="ARBA00023002"/>
    </source>
</evidence>
<dbReference type="FunFam" id="1.10.1870.10:FF:000002">
    <property type="entry name" value="Saccharopine dehydrogenase Lys9"/>
    <property type="match status" value="1"/>
</dbReference>
<evidence type="ECO:0000256" key="10">
    <source>
        <dbReference type="ARBA" id="ARBA00083134"/>
    </source>
</evidence>
<dbReference type="Pfam" id="PF03435">
    <property type="entry name" value="Sacchrp_dh_NADP"/>
    <property type="match status" value="1"/>
</dbReference>
<protein>
    <recommendedName>
        <fullName evidence="9">Saccharopine dehydrogenase [NADP(+), L-glutamate-forming]</fullName>
        <ecNumber evidence="8">1.5.1.10</ecNumber>
    </recommendedName>
    <alternativeName>
        <fullName evidence="10">Saccharopine reductase</fullName>
    </alternativeName>
</protein>
<evidence type="ECO:0000259" key="12">
    <source>
        <dbReference type="Pfam" id="PF16653"/>
    </source>
</evidence>
<dbReference type="PANTHER" id="PTHR11133:SF22">
    <property type="entry name" value="ALPHA-AMINOADIPIC SEMIALDEHYDE SYNTHASE, MITOCHONDRIAL"/>
    <property type="match status" value="1"/>
</dbReference>
<sequence>MASQRSVLMLGAGFVTKPTLDILSDAGIQVAVACRTLTAAQKLSSGVKNAHPISLDVNNQEALDAEVAKHDLVISLIPYTYHATVIKSAIRNKKHVVTTSYVSPAMLELDAAAKEAGITVMNEIGLDPGIDHLYAVKTIDEVHKAGGKIISFKSYCGGLPAPEDSDNPLGYKFSWSSRGVLLALRNDAKYWQDGSVVEVSGPELMAVAKPYFIYPGYAFVAYPNRDSTPYKQRYNIPEAETVVRGTLRYQGFPQFIKVLVDIGFLSDAATETLTQPITWAEATKQVIGAPSTSVEDLKKTILDKATFESPEDKERIISGLSWIGIFSDEKIIPRGNPLDTLCAQLEKKMQFEEGERDFVMLQHKFLIEHADGSRETRTSTLAEYGDPKGYSAMAKLVGVPCGVAVKQVLDGTISDKGILAPMSSKINDPLMKELKEKYGIFLVEKTIQ</sequence>
<dbReference type="InterPro" id="IPR032095">
    <property type="entry name" value="Sacchrp_dh-like_C"/>
</dbReference>
<dbReference type="InterPro" id="IPR036291">
    <property type="entry name" value="NAD(P)-bd_dom_sf"/>
</dbReference>
<dbReference type="OrthoDB" id="10059875at2759"/>
<evidence type="ECO:0000256" key="8">
    <source>
        <dbReference type="ARBA" id="ARBA00066976"/>
    </source>
</evidence>
<evidence type="ECO:0000313" key="13">
    <source>
        <dbReference type="EMBL" id="EOO01411.1"/>
    </source>
</evidence>
<organism evidence="13 14">
    <name type="scientific">Phaeoacremonium minimum (strain UCR-PA7)</name>
    <name type="common">Esca disease fungus</name>
    <name type="synonym">Togninia minima</name>
    <dbReference type="NCBI Taxonomy" id="1286976"/>
    <lineage>
        <taxon>Eukaryota</taxon>
        <taxon>Fungi</taxon>
        <taxon>Dikarya</taxon>
        <taxon>Ascomycota</taxon>
        <taxon>Pezizomycotina</taxon>
        <taxon>Sordariomycetes</taxon>
        <taxon>Sordariomycetidae</taxon>
        <taxon>Togniniales</taxon>
        <taxon>Togniniaceae</taxon>
        <taxon>Phaeoacremonium</taxon>
    </lineage>
</organism>
<dbReference type="GO" id="GO:0005737">
    <property type="term" value="C:cytoplasm"/>
    <property type="evidence" value="ECO:0007669"/>
    <property type="project" value="TreeGrafter"/>
</dbReference>
<comment type="catalytic activity">
    <reaction evidence="6">
        <text>L-saccharopine + NADP(+) + H2O = (S)-2-amino-6-oxohexanoate + L-glutamate + NADPH + H(+)</text>
        <dbReference type="Rhea" id="RHEA:10020"/>
        <dbReference type="ChEBI" id="CHEBI:15377"/>
        <dbReference type="ChEBI" id="CHEBI:15378"/>
        <dbReference type="ChEBI" id="CHEBI:29985"/>
        <dbReference type="ChEBI" id="CHEBI:57783"/>
        <dbReference type="ChEBI" id="CHEBI:57951"/>
        <dbReference type="ChEBI" id="CHEBI:58321"/>
        <dbReference type="ChEBI" id="CHEBI:58349"/>
        <dbReference type="EC" id="1.5.1.10"/>
    </reaction>
</comment>
<dbReference type="GO" id="GO:0004755">
    <property type="term" value="F:saccharopine dehydrogenase (NADP+, L-glutamate-forming) activity"/>
    <property type="evidence" value="ECO:0007669"/>
    <property type="project" value="UniProtKB-EC"/>
</dbReference>
<name>R8BPY4_PHAM7</name>
<dbReference type="SUPFAM" id="SSF51735">
    <property type="entry name" value="NAD(P)-binding Rossmann-fold domains"/>
    <property type="match status" value="1"/>
</dbReference>
<dbReference type="Gene3D" id="1.10.1870.10">
    <property type="entry name" value="Domain 3, Saccharopine reductase"/>
    <property type="match status" value="1"/>
</dbReference>
<evidence type="ECO:0000256" key="4">
    <source>
        <dbReference type="ARBA" id="ARBA00023154"/>
    </source>
</evidence>
<evidence type="ECO:0000256" key="1">
    <source>
        <dbReference type="ARBA" id="ARBA00022605"/>
    </source>
</evidence>
<dbReference type="eggNOG" id="KOG0172">
    <property type="taxonomic scope" value="Eukaryota"/>
</dbReference>
<dbReference type="Gene3D" id="3.40.50.720">
    <property type="entry name" value="NAD(P)-binding Rossmann-like Domain"/>
    <property type="match status" value="1"/>
</dbReference>
<keyword evidence="2" id="KW-0521">NADP</keyword>
<evidence type="ECO:0000256" key="9">
    <source>
        <dbReference type="ARBA" id="ARBA00067598"/>
    </source>
</evidence>
<accession>R8BPY4</accession>
<dbReference type="FunFam" id="3.30.360.10:FF:000008">
    <property type="entry name" value="Alpha-aminoadipic semialdehyde synthase, mitochondrial"/>
    <property type="match status" value="1"/>
</dbReference>
<comment type="similarity">
    <text evidence="5">Belongs to the saccharopine dehydrogenase family.</text>
</comment>
<keyword evidence="1" id="KW-0028">Amino-acid biosynthesis</keyword>
<keyword evidence="14" id="KW-1185">Reference proteome</keyword>
<dbReference type="PANTHER" id="PTHR11133">
    <property type="entry name" value="SACCHAROPINE DEHYDROGENASE"/>
    <property type="match status" value="1"/>
</dbReference>
<dbReference type="FunFam" id="3.40.50.720:FF:000072">
    <property type="entry name" value="Saccharopine dehydrogenase [NADP(+), L-glutamate-forming]"/>
    <property type="match status" value="1"/>
</dbReference>
<dbReference type="Gene3D" id="3.30.360.10">
    <property type="entry name" value="Dihydrodipicolinate Reductase, domain 2"/>
    <property type="match status" value="1"/>
</dbReference>
<comment type="pathway">
    <text evidence="7">Amino-acid biosynthesis; L-lysine biosynthesis via AAA pathway; L-lysine from L-alpha-aminoadipate (fungal route): step 2/3.</text>
</comment>
<reference evidence="14" key="1">
    <citation type="journal article" date="2013" name="Genome Announc.">
        <title>Draft genome sequence of the ascomycete Phaeoacremonium aleophilum strain UCR-PA7, a causal agent of the esca disease complex in grapevines.</title>
        <authorList>
            <person name="Blanco-Ulate B."/>
            <person name="Rolshausen P."/>
            <person name="Cantu D."/>
        </authorList>
    </citation>
    <scope>NUCLEOTIDE SEQUENCE [LARGE SCALE GENOMIC DNA]</scope>
    <source>
        <strain evidence="14">UCR-PA7</strain>
    </source>
</reference>
<evidence type="ECO:0000259" key="11">
    <source>
        <dbReference type="Pfam" id="PF03435"/>
    </source>
</evidence>
<dbReference type="Proteomes" id="UP000014074">
    <property type="component" value="Unassembled WGS sequence"/>
</dbReference>
<keyword evidence="4" id="KW-0457">Lysine biosynthesis</keyword>
<feature type="domain" description="Saccharopine dehydrogenase-like C-terminal" evidence="12">
    <location>
        <begin position="125"/>
        <end position="440"/>
    </location>
</feature>
<evidence type="ECO:0000256" key="7">
    <source>
        <dbReference type="ARBA" id="ARBA00060549"/>
    </source>
</evidence>
<dbReference type="KEGG" id="tmn:UCRPA7_3100"/>
<dbReference type="InterPro" id="IPR005097">
    <property type="entry name" value="Sacchrp_dh_NADP-bd"/>
</dbReference>
<evidence type="ECO:0000256" key="2">
    <source>
        <dbReference type="ARBA" id="ARBA00022857"/>
    </source>
</evidence>